<evidence type="ECO:0000256" key="3">
    <source>
        <dbReference type="ARBA" id="ARBA00022771"/>
    </source>
</evidence>
<dbReference type="FunFam" id="2.60.260.20:FF:000005">
    <property type="entry name" value="Chaperone protein dnaJ 1, mitochondrial"/>
    <property type="match status" value="1"/>
</dbReference>
<dbReference type="PROSITE" id="PS51188">
    <property type="entry name" value="ZF_CR"/>
    <property type="match status" value="1"/>
</dbReference>
<dbReference type="Gene3D" id="1.10.287.110">
    <property type="entry name" value="DnaJ domain"/>
    <property type="match status" value="1"/>
</dbReference>
<feature type="zinc finger region" description="CR-type" evidence="6">
    <location>
        <begin position="200"/>
        <end position="281"/>
    </location>
</feature>
<dbReference type="GO" id="GO:0009535">
    <property type="term" value="C:chloroplast thylakoid membrane"/>
    <property type="evidence" value="ECO:0007669"/>
    <property type="project" value="TreeGrafter"/>
</dbReference>
<dbReference type="EMBL" id="GISG01068897">
    <property type="protein sequence ID" value="MBA4629203.1"/>
    <property type="molecule type" value="Transcribed_RNA"/>
</dbReference>
<evidence type="ECO:0000259" key="8">
    <source>
        <dbReference type="PROSITE" id="PS51188"/>
    </source>
</evidence>
<dbReference type="InterPro" id="IPR001305">
    <property type="entry name" value="HSP_DnaJ_Cys-rich_dom"/>
</dbReference>
<proteinExistence type="inferred from homology"/>
<accession>A0A7C9CZ41</accession>
<dbReference type="InterPro" id="IPR001623">
    <property type="entry name" value="DnaJ_domain"/>
</dbReference>
<evidence type="ECO:0000256" key="2">
    <source>
        <dbReference type="ARBA" id="ARBA00022737"/>
    </source>
</evidence>
<dbReference type="GO" id="GO:0009408">
    <property type="term" value="P:response to heat"/>
    <property type="evidence" value="ECO:0007669"/>
    <property type="project" value="InterPro"/>
</dbReference>
<dbReference type="PRINTS" id="PR00625">
    <property type="entry name" value="JDOMAIN"/>
</dbReference>
<evidence type="ECO:0008006" key="10">
    <source>
        <dbReference type="Google" id="ProtNLM"/>
    </source>
</evidence>
<dbReference type="GO" id="GO:0005524">
    <property type="term" value="F:ATP binding"/>
    <property type="evidence" value="ECO:0007669"/>
    <property type="project" value="InterPro"/>
</dbReference>
<organism evidence="9">
    <name type="scientific">Opuntia streptacantha</name>
    <name type="common">Prickly pear cactus</name>
    <name type="synonym">Opuntia cardona</name>
    <dbReference type="NCBI Taxonomy" id="393608"/>
    <lineage>
        <taxon>Eukaryota</taxon>
        <taxon>Viridiplantae</taxon>
        <taxon>Streptophyta</taxon>
        <taxon>Embryophyta</taxon>
        <taxon>Tracheophyta</taxon>
        <taxon>Spermatophyta</taxon>
        <taxon>Magnoliopsida</taxon>
        <taxon>eudicotyledons</taxon>
        <taxon>Gunneridae</taxon>
        <taxon>Pentapetalae</taxon>
        <taxon>Caryophyllales</taxon>
        <taxon>Cactineae</taxon>
        <taxon>Cactaceae</taxon>
        <taxon>Opuntioideae</taxon>
        <taxon>Opuntia</taxon>
    </lineage>
</organism>
<dbReference type="InterPro" id="IPR036869">
    <property type="entry name" value="J_dom_sf"/>
</dbReference>
<dbReference type="SMART" id="SM00271">
    <property type="entry name" value="DnaJ"/>
    <property type="match status" value="1"/>
</dbReference>
<dbReference type="HAMAP" id="MF_01152">
    <property type="entry name" value="DnaJ"/>
    <property type="match status" value="1"/>
</dbReference>
<dbReference type="InterPro" id="IPR036410">
    <property type="entry name" value="HSP_DnaJ_Cys-rich_dom_sf"/>
</dbReference>
<dbReference type="InterPro" id="IPR008971">
    <property type="entry name" value="HSP40/DnaJ_pept-bd"/>
</dbReference>
<evidence type="ECO:0000256" key="6">
    <source>
        <dbReference type="PROSITE-ProRule" id="PRU00546"/>
    </source>
</evidence>
<keyword evidence="2" id="KW-0677">Repeat</keyword>
<keyword evidence="1 6" id="KW-0479">Metal-binding</keyword>
<evidence type="ECO:0000256" key="1">
    <source>
        <dbReference type="ARBA" id="ARBA00022723"/>
    </source>
</evidence>
<evidence type="ECO:0000256" key="5">
    <source>
        <dbReference type="ARBA" id="ARBA00023186"/>
    </source>
</evidence>
<dbReference type="SUPFAM" id="SSF46565">
    <property type="entry name" value="Chaperone J-domain"/>
    <property type="match status" value="1"/>
</dbReference>
<dbReference type="Pfam" id="PF00226">
    <property type="entry name" value="DnaJ"/>
    <property type="match status" value="1"/>
</dbReference>
<reference evidence="9" key="1">
    <citation type="journal article" date="2013" name="J. Plant Res.">
        <title>Effect of fungi and light on seed germination of three Opuntia species from semiarid lands of central Mexico.</title>
        <authorList>
            <person name="Delgado-Sanchez P."/>
            <person name="Jimenez-Bremont J.F."/>
            <person name="Guerrero-Gonzalez Mde L."/>
            <person name="Flores J."/>
        </authorList>
    </citation>
    <scope>NUCLEOTIDE SEQUENCE</scope>
    <source>
        <tissue evidence="9">Cladode</tissue>
    </source>
</reference>
<sequence>MATVPCGSIIPYLGVHIQSSGRYCVANCNLSSSMHCSSKRRLGASCSTILSPNFQYAYLSSREHKDSCEYKRSHLIVRAARNYYSVLGISEDAEKSEIKSAYRKLARSYHPDVNKDPGAEQKFKEISNAYEVLSDDKKRSVYDRHGEAGLKGGASDFGSPFDMFDQLFRNFGGANFGAGNMDGEDLLYTLLIDFKEAVFGAQKNIEITRLEDCPTCEGSGAKPGTRSYICRTCSGQGHVISSSRTPFGYIQQAVCCPDCDGMGERCSPCNRCHGEGRIKKHKKIDIKVPAGIDTGDQLRVRSEGNSGMRGGAPGDLFVQVEVRGDPMLRRDGNNILYSCKISYIDAILGAVLEVPTVDGMAELKIPPGTQPNATLVMAKKGVPLVNRKNRRGDQLVNVKVEIPKRLRSEERKLVEELAILNKESVPISN</sequence>
<keyword evidence="4 6" id="KW-0862">Zinc</keyword>
<dbReference type="Gene3D" id="2.10.230.10">
    <property type="entry name" value="Heat shock protein DnaJ, cysteine-rich domain"/>
    <property type="match status" value="1"/>
</dbReference>
<name>A0A7C9CZ41_OPUST</name>
<evidence type="ECO:0000256" key="4">
    <source>
        <dbReference type="ARBA" id="ARBA00022833"/>
    </source>
</evidence>
<dbReference type="NCBIfam" id="TIGR02349">
    <property type="entry name" value="DnaJ_bact"/>
    <property type="match status" value="1"/>
</dbReference>
<dbReference type="PANTHER" id="PTHR43096">
    <property type="entry name" value="DNAJ HOMOLOG 1, MITOCHONDRIAL-RELATED"/>
    <property type="match status" value="1"/>
</dbReference>
<keyword evidence="3 6" id="KW-0863">Zinc-finger</keyword>
<dbReference type="GO" id="GO:0008270">
    <property type="term" value="F:zinc ion binding"/>
    <property type="evidence" value="ECO:0007669"/>
    <property type="project" value="UniProtKB-KW"/>
</dbReference>
<dbReference type="SUPFAM" id="SSF49493">
    <property type="entry name" value="HSP40/DnaJ peptide-binding domain"/>
    <property type="match status" value="2"/>
</dbReference>
<dbReference type="EMBL" id="GISG01068896">
    <property type="protein sequence ID" value="MBA4629202.1"/>
    <property type="molecule type" value="Transcribed_RNA"/>
</dbReference>
<dbReference type="CDD" id="cd06257">
    <property type="entry name" value="DnaJ"/>
    <property type="match status" value="1"/>
</dbReference>
<dbReference type="GO" id="GO:0051082">
    <property type="term" value="F:unfolded protein binding"/>
    <property type="evidence" value="ECO:0007669"/>
    <property type="project" value="InterPro"/>
</dbReference>
<dbReference type="GO" id="GO:0031072">
    <property type="term" value="F:heat shock protein binding"/>
    <property type="evidence" value="ECO:0007669"/>
    <property type="project" value="InterPro"/>
</dbReference>
<dbReference type="EMBL" id="GISG01068894">
    <property type="protein sequence ID" value="MBA4629200.1"/>
    <property type="molecule type" value="Transcribed_RNA"/>
</dbReference>
<protein>
    <recommendedName>
        <fullName evidence="10">J domain-containing protein</fullName>
    </recommendedName>
</protein>
<dbReference type="InterPro" id="IPR018253">
    <property type="entry name" value="DnaJ_domain_CS"/>
</dbReference>
<dbReference type="AlphaFoldDB" id="A0A7C9CZ41"/>
<dbReference type="Pfam" id="PF00684">
    <property type="entry name" value="DnaJ_CXXCXGXG"/>
    <property type="match status" value="1"/>
</dbReference>
<evidence type="ECO:0000259" key="7">
    <source>
        <dbReference type="PROSITE" id="PS50076"/>
    </source>
</evidence>
<dbReference type="InterPro" id="IPR002939">
    <property type="entry name" value="DnaJ_C"/>
</dbReference>
<dbReference type="FunFam" id="2.10.230.10:FF:000002">
    <property type="entry name" value="Molecular chaperone DnaJ"/>
    <property type="match status" value="1"/>
</dbReference>
<dbReference type="Gene3D" id="2.60.260.20">
    <property type="entry name" value="Urease metallochaperone UreE, N-terminal domain"/>
    <property type="match status" value="2"/>
</dbReference>
<dbReference type="PANTHER" id="PTHR43096:SF10">
    <property type="entry name" value="CHAPERONE PROTEIN DNAJ A6, CHLOROPLASTIC"/>
    <property type="match status" value="1"/>
</dbReference>
<dbReference type="InterPro" id="IPR012724">
    <property type="entry name" value="DnaJ"/>
</dbReference>
<feature type="domain" description="J" evidence="7">
    <location>
        <begin position="82"/>
        <end position="146"/>
    </location>
</feature>
<dbReference type="Pfam" id="PF01556">
    <property type="entry name" value="DnaJ_C"/>
    <property type="match status" value="1"/>
</dbReference>
<dbReference type="PROSITE" id="PS00636">
    <property type="entry name" value="DNAJ_1"/>
    <property type="match status" value="1"/>
</dbReference>
<dbReference type="SUPFAM" id="SSF57938">
    <property type="entry name" value="DnaJ/Hsp40 cysteine-rich domain"/>
    <property type="match status" value="1"/>
</dbReference>
<dbReference type="CDD" id="cd10747">
    <property type="entry name" value="DnaJ_C"/>
    <property type="match status" value="1"/>
</dbReference>
<reference evidence="9" key="2">
    <citation type="submission" date="2020-07" db="EMBL/GenBank/DDBJ databases">
        <authorList>
            <person name="Vera ALvarez R."/>
            <person name="Arias-Moreno D.M."/>
            <person name="Jimenez-Jacinto V."/>
            <person name="Jimenez-Bremont J.F."/>
            <person name="Swaminathan K."/>
            <person name="Moose S.P."/>
            <person name="Guerrero-Gonzalez M.L."/>
            <person name="Marino-Ramirez L."/>
            <person name="Landsman D."/>
            <person name="Rodriguez-Kessler M."/>
            <person name="Delgado-Sanchez P."/>
        </authorList>
    </citation>
    <scope>NUCLEOTIDE SEQUENCE</scope>
    <source>
        <tissue evidence="9">Cladode</tissue>
    </source>
</reference>
<dbReference type="GO" id="GO:0042026">
    <property type="term" value="P:protein refolding"/>
    <property type="evidence" value="ECO:0007669"/>
    <property type="project" value="TreeGrafter"/>
</dbReference>
<feature type="domain" description="CR-type" evidence="8">
    <location>
        <begin position="200"/>
        <end position="281"/>
    </location>
</feature>
<dbReference type="EMBL" id="GISG01068895">
    <property type="protein sequence ID" value="MBA4629201.1"/>
    <property type="molecule type" value="Transcribed_RNA"/>
</dbReference>
<dbReference type="PROSITE" id="PS50076">
    <property type="entry name" value="DNAJ_2"/>
    <property type="match status" value="1"/>
</dbReference>
<evidence type="ECO:0000313" key="9">
    <source>
        <dbReference type="EMBL" id="MBA4629202.1"/>
    </source>
</evidence>
<dbReference type="NCBIfam" id="NF008035">
    <property type="entry name" value="PRK10767.1"/>
    <property type="match status" value="1"/>
</dbReference>
<keyword evidence="5" id="KW-0143">Chaperone</keyword>